<evidence type="ECO:0000313" key="1">
    <source>
        <dbReference type="EMBL" id="RLV50209.1"/>
    </source>
</evidence>
<name>A0A3L8P6H2_9ACTN</name>
<dbReference type="EMBL" id="RDBE01000005">
    <property type="protein sequence ID" value="RLV50209.1"/>
    <property type="molecule type" value="Genomic_DNA"/>
</dbReference>
<reference evidence="1 2" key="1">
    <citation type="submission" date="2018-10" db="EMBL/GenBank/DDBJ databases">
        <title>Marmoricola sp. 4Q3S-7 whole genome shotgun sequence.</title>
        <authorList>
            <person name="Li F."/>
        </authorList>
    </citation>
    <scope>NUCLEOTIDE SEQUENCE [LARGE SCALE GENOMIC DNA]</scope>
    <source>
        <strain evidence="1 2">4Q3S-7</strain>
    </source>
</reference>
<proteinExistence type="predicted"/>
<dbReference type="Proteomes" id="UP000281708">
    <property type="component" value="Unassembled WGS sequence"/>
</dbReference>
<comment type="caution">
    <text evidence="1">The sequence shown here is derived from an EMBL/GenBank/DDBJ whole genome shotgun (WGS) entry which is preliminary data.</text>
</comment>
<keyword evidence="2" id="KW-1185">Reference proteome</keyword>
<dbReference type="RefSeq" id="WP_121805186.1">
    <property type="nucleotide sequence ID" value="NZ_RDBE01000005.1"/>
</dbReference>
<sequence>MRFEGRIAGVGTTSGVRLVVGRWDQSPFGAFTDVMVAHDQRTLLAPTQEVADFVASTYRFDEVVVGEVRVEGWHVTAPGLDLELEVGRRTRLGRLLVGAGTLGSMFGGFTTAPWWTVVTDPVARLTMRGVRTRGTAGQGRREYYGATDLHRVDAVRGTWRGADLGDLAEVWPEPGFGFGSTPRRPGVTRLVTTVLGSGSDHPEL</sequence>
<accession>A0A3L8P6H2</accession>
<dbReference type="AlphaFoldDB" id="A0A3L8P6H2"/>
<organism evidence="1 2">
    <name type="scientific">Nocardioides mangrovicus</name>
    <dbReference type="NCBI Taxonomy" id="2478913"/>
    <lineage>
        <taxon>Bacteria</taxon>
        <taxon>Bacillati</taxon>
        <taxon>Actinomycetota</taxon>
        <taxon>Actinomycetes</taxon>
        <taxon>Propionibacteriales</taxon>
        <taxon>Nocardioidaceae</taxon>
        <taxon>Nocardioides</taxon>
    </lineage>
</organism>
<gene>
    <name evidence="1" type="ORF">D9V37_05675</name>
</gene>
<evidence type="ECO:0000313" key="2">
    <source>
        <dbReference type="Proteomes" id="UP000281708"/>
    </source>
</evidence>
<protein>
    <submittedName>
        <fullName evidence="1">Uncharacterized protein</fullName>
    </submittedName>
</protein>
<dbReference type="OrthoDB" id="3571220at2"/>